<dbReference type="PANTHER" id="PTHR35535:SF1">
    <property type="entry name" value="HEAT SHOCK PROTEIN HSLJ"/>
    <property type="match status" value="1"/>
</dbReference>
<evidence type="ECO:0000256" key="2">
    <source>
        <dbReference type="SAM" id="SignalP"/>
    </source>
</evidence>
<dbReference type="PANTHER" id="PTHR35535">
    <property type="entry name" value="HEAT SHOCK PROTEIN HSLJ"/>
    <property type="match status" value="1"/>
</dbReference>
<dbReference type="InterPro" id="IPR033450">
    <property type="entry name" value="NlpE_C"/>
</dbReference>
<feature type="domain" description="NlpE C-terminal OB" evidence="4">
    <location>
        <begin position="170"/>
        <end position="242"/>
    </location>
</feature>
<keyword evidence="2" id="KW-0732">Signal</keyword>
<dbReference type="RefSeq" id="WP_377776159.1">
    <property type="nucleotide sequence ID" value="NZ_JBHUHT010000004.1"/>
</dbReference>
<organism evidence="5 6">
    <name type="scientific">Corallincola platygyrae</name>
    <dbReference type="NCBI Taxonomy" id="1193278"/>
    <lineage>
        <taxon>Bacteria</taxon>
        <taxon>Pseudomonadati</taxon>
        <taxon>Pseudomonadota</taxon>
        <taxon>Gammaproteobacteria</taxon>
        <taxon>Alteromonadales</taxon>
        <taxon>Psychromonadaceae</taxon>
        <taxon>Corallincola</taxon>
    </lineage>
</organism>
<protein>
    <submittedName>
        <fullName evidence="5">META domain-containing protein</fullName>
    </submittedName>
</protein>
<gene>
    <name evidence="5" type="ORF">ACFSJ3_01695</name>
</gene>
<comment type="caution">
    <text evidence="5">The sequence shown here is derived from an EMBL/GenBank/DDBJ whole genome shotgun (WGS) entry which is preliminary data.</text>
</comment>
<dbReference type="Gene3D" id="2.40.128.270">
    <property type="match status" value="1"/>
</dbReference>
<feature type="chain" id="PRO_5046008395" evidence="2">
    <location>
        <begin position="20"/>
        <end position="378"/>
    </location>
</feature>
<dbReference type="InterPro" id="IPR053147">
    <property type="entry name" value="Hsp_HslJ-like"/>
</dbReference>
<evidence type="ECO:0000259" key="4">
    <source>
        <dbReference type="Pfam" id="PF17185"/>
    </source>
</evidence>
<evidence type="ECO:0000313" key="5">
    <source>
        <dbReference type="EMBL" id="MFD2094681.1"/>
    </source>
</evidence>
<dbReference type="InterPro" id="IPR005184">
    <property type="entry name" value="DUF306_Meta_HslJ"/>
</dbReference>
<accession>A0ABW4XGP3</accession>
<evidence type="ECO:0000313" key="6">
    <source>
        <dbReference type="Proteomes" id="UP001597380"/>
    </source>
</evidence>
<dbReference type="Pfam" id="PF03724">
    <property type="entry name" value="META"/>
    <property type="match status" value="1"/>
</dbReference>
<evidence type="ECO:0000256" key="1">
    <source>
        <dbReference type="SAM" id="MobiDB-lite"/>
    </source>
</evidence>
<dbReference type="EMBL" id="JBHUHT010000004">
    <property type="protein sequence ID" value="MFD2094681.1"/>
    <property type="molecule type" value="Genomic_DNA"/>
</dbReference>
<dbReference type="Proteomes" id="UP001597380">
    <property type="component" value="Unassembled WGS sequence"/>
</dbReference>
<feature type="signal peptide" evidence="2">
    <location>
        <begin position="1"/>
        <end position="19"/>
    </location>
</feature>
<proteinExistence type="predicted"/>
<evidence type="ECO:0000259" key="3">
    <source>
        <dbReference type="Pfam" id="PF03724"/>
    </source>
</evidence>
<dbReference type="Gene3D" id="2.40.50.540">
    <property type="match status" value="1"/>
</dbReference>
<sequence>MVSMSQWLCLLVAATSLLGCPSEEPAKTEQLPSSSDADKVPEGPAMISEPAADPIIEPTTEPEPPLTLSSTESYTGAMTCVACQAKQMSVTIRPDGVYQVLVRLLDEDRIVAQRFGRWQKVDESTGVAVKLLGTEYVLLAEPEQGGLIWFDPTSTEKLTLVSTEDHLYHHPMPITGVFRYMADAGNLIECHSQLKLPVLQRADSLALEKAYLDAIKEPAEPMVVGVEATIVTTPGEEGGDERWQIDGFIETSGVASCEEKFAEPTITGTYWKLLTIDGMEVTAGESKLEIHVVLGAEARAHGFAGCNRYFAQYEVDDSSIRLHSIGGTKRACPSGGMNAEKAFLDALGLVDSYKITGQSMTLFHSGQPLLKLEAVYLN</sequence>
<dbReference type="InterPro" id="IPR038139">
    <property type="entry name" value="NlpE_C_sf"/>
</dbReference>
<dbReference type="Pfam" id="PF17185">
    <property type="entry name" value="NlpE_C"/>
    <property type="match status" value="1"/>
</dbReference>
<name>A0ABW4XGP3_9GAMM</name>
<feature type="domain" description="DUF306" evidence="3">
    <location>
        <begin position="265"/>
        <end position="372"/>
    </location>
</feature>
<reference evidence="6" key="1">
    <citation type="journal article" date="2019" name="Int. J. Syst. Evol. Microbiol.">
        <title>The Global Catalogue of Microorganisms (GCM) 10K type strain sequencing project: providing services to taxonomists for standard genome sequencing and annotation.</title>
        <authorList>
            <consortium name="The Broad Institute Genomics Platform"/>
            <consortium name="The Broad Institute Genome Sequencing Center for Infectious Disease"/>
            <person name="Wu L."/>
            <person name="Ma J."/>
        </authorList>
    </citation>
    <scope>NUCLEOTIDE SEQUENCE [LARGE SCALE GENOMIC DNA]</scope>
    <source>
        <strain evidence="6">CGMCC 1.10992</strain>
    </source>
</reference>
<dbReference type="InterPro" id="IPR038670">
    <property type="entry name" value="HslJ-like_sf"/>
</dbReference>
<feature type="region of interest" description="Disordered" evidence="1">
    <location>
        <begin position="23"/>
        <end position="67"/>
    </location>
</feature>
<keyword evidence="6" id="KW-1185">Reference proteome</keyword>